<dbReference type="PANTHER" id="PTHR23098:SF16">
    <property type="entry name" value="REGULATORY PROTEIN ZESTE"/>
    <property type="match status" value="1"/>
</dbReference>
<keyword evidence="4" id="KW-1185">Reference proteome</keyword>
<evidence type="ECO:0000313" key="3">
    <source>
        <dbReference type="EMBL" id="KAK6482630.1"/>
    </source>
</evidence>
<dbReference type="Gene3D" id="1.10.10.60">
    <property type="entry name" value="Homeodomain-like"/>
    <property type="match status" value="1"/>
</dbReference>
<protein>
    <recommendedName>
        <fullName evidence="2">Myb/SANT-like DNA-binding domain-containing protein</fullName>
    </recommendedName>
</protein>
<comment type="caution">
    <text evidence="3">The sequence shown here is derived from an EMBL/GenBank/DDBJ whole genome shotgun (WGS) entry which is preliminary data.</text>
</comment>
<gene>
    <name evidence="3" type="ORF">HHUSO_G15685</name>
</gene>
<dbReference type="Pfam" id="PF13873">
    <property type="entry name" value="Myb_DNA-bind_5"/>
    <property type="match status" value="1"/>
</dbReference>
<proteinExistence type="predicted"/>
<organism evidence="3 4">
    <name type="scientific">Huso huso</name>
    <name type="common">Beluga</name>
    <name type="synonym">Acipenser huso</name>
    <dbReference type="NCBI Taxonomy" id="61971"/>
    <lineage>
        <taxon>Eukaryota</taxon>
        <taxon>Metazoa</taxon>
        <taxon>Chordata</taxon>
        <taxon>Craniata</taxon>
        <taxon>Vertebrata</taxon>
        <taxon>Euteleostomi</taxon>
        <taxon>Actinopterygii</taxon>
        <taxon>Chondrostei</taxon>
        <taxon>Acipenseriformes</taxon>
        <taxon>Acipenseridae</taxon>
        <taxon>Huso</taxon>
    </lineage>
</organism>
<name>A0ABR0ZCU1_HUSHU</name>
<feature type="compositionally biased region" description="Low complexity" evidence="1">
    <location>
        <begin position="1"/>
        <end position="10"/>
    </location>
</feature>
<dbReference type="Proteomes" id="UP001369086">
    <property type="component" value="Unassembled WGS sequence"/>
</dbReference>
<evidence type="ECO:0000259" key="2">
    <source>
        <dbReference type="Pfam" id="PF13873"/>
    </source>
</evidence>
<dbReference type="EMBL" id="JAHFZB010000013">
    <property type="protein sequence ID" value="KAK6482630.1"/>
    <property type="molecule type" value="Genomic_DNA"/>
</dbReference>
<evidence type="ECO:0000313" key="4">
    <source>
        <dbReference type="Proteomes" id="UP001369086"/>
    </source>
</evidence>
<feature type="domain" description="Myb/SANT-like DNA-binding" evidence="2">
    <location>
        <begin position="21"/>
        <end position="93"/>
    </location>
</feature>
<accession>A0ABR0ZCU1</accession>
<reference evidence="3 4" key="1">
    <citation type="submission" date="2021-05" db="EMBL/GenBank/DDBJ databases">
        <authorList>
            <person name="Zahm M."/>
            <person name="Klopp C."/>
            <person name="Cabau C."/>
            <person name="Kuhl H."/>
            <person name="Suciu R."/>
            <person name="Ciorpac M."/>
            <person name="Holostenco D."/>
            <person name="Gessner J."/>
            <person name="Wuertz S."/>
            <person name="Hohne C."/>
            <person name="Stock M."/>
            <person name="Gislard M."/>
            <person name="Lluch J."/>
            <person name="Milhes M."/>
            <person name="Lampietro C."/>
            <person name="Lopez Roques C."/>
            <person name="Donnadieu C."/>
            <person name="Du K."/>
            <person name="Schartl M."/>
            <person name="Guiguen Y."/>
        </authorList>
    </citation>
    <scope>NUCLEOTIDE SEQUENCE [LARGE SCALE GENOMIC DNA]</scope>
    <source>
        <strain evidence="3">Hh-F2</strain>
        <tissue evidence="3">Blood</tissue>
    </source>
</reference>
<dbReference type="InterPro" id="IPR028002">
    <property type="entry name" value="Myb_DNA-bind_5"/>
</dbReference>
<feature type="region of interest" description="Disordered" evidence="1">
    <location>
        <begin position="1"/>
        <end position="20"/>
    </location>
</feature>
<sequence>MASGSSSEGECGSKRESRIKNPRFKQTENNLLIQLCLQYKQILFKSGHGAAAKKKRLWQKISNDVSALGFHKRQSRECQKRWYDIRTAIKNKHFSLNMRLKNAGEEAAWSPLTSIEKAICSTFDVRGEEISRGVGIAEPKKRYVLEKNIFCISSKQIFIPSSHLSLHENEETVKNQSDDSNESFAACTTDLHVEYVQIDSEAQTTMPRKDKEDDELLNQQQTTSMTVSSEWDLSTHETKPNLEAFGEITSDQLTNPAEKLTSMQAGLIKEIQDVKELITVHSSAQNAHLETIACQLTRIANIMDKHSISTNKATQT</sequence>
<evidence type="ECO:0000256" key="1">
    <source>
        <dbReference type="SAM" id="MobiDB-lite"/>
    </source>
</evidence>
<dbReference type="PANTHER" id="PTHR23098">
    <property type="entry name" value="AGAP001331-PA-RELATED"/>
    <property type="match status" value="1"/>
</dbReference>